<comment type="caution">
    <text evidence="2">The sequence shown here is derived from an EMBL/GenBank/DDBJ whole genome shotgun (WGS) entry which is preliminary data.</text>
</comment>
<dbReference type="PROSITE" id="PS50012">
    <property type="entry name" value="RCC1_3"/>
    <property type="match status" value="3"/>
</dbReference>
<evidence type="ECO:0000313" key="2">
    <source>
        <dbReference type="EMBL" id="CAL5130043.1"/>
    </source>
</evidence>
<dbReference type="InterPro" id="IPR009091">
    <property type="entry name" value="RCC1/BLIP-II"/>
</dbReference>
<accession>A0AAV2SXY7</accession>
<dbReference type="SUPFAM" id="SSF50985">
    <property type="entry name" value="RCC1/BLIP-II"/>
    <property type="match status" value="1"/>
</dbReference>
<evidence type="ECO:0000313" key="3">
    <source>
        <dbReference type="Proteomes" id="UP001497525"/>
    </source>
</evidence>
<dbReference type="Proteomes" id="UP001497525">
    <property type="component" value="Unassembled WGS sequence"/>
</dbReference>
<feature type="repeat" description="RCC1" evidence="1">
    <location>
        <begin position="141"/>
        <end position="196"/>
    </location>
</feature>
<organism evidence="2 3">
    <name type="scientific">Calicophoron daubneyi</name>
    <name type="common">Rumen fluke</name>
    <name type="synonym">Paramphistomum daubneyi</name>
    <dbReference type="NCBI Taxonomy" id="300641"/>
    <lineage>
        <taxon>Eukaryota</taxon>
        <taxon>Metazoa</taxon>
        <taxon>Spiralia</taxon>
        <taxon>Lophotrochozoa</taxon>
        <taxon>Platyhelminthes</taxon>
        <taxon>Trematoda</taxon>
        <taxon>Digenea</taxon>
        <taxon>Plagiorchiida</taxon>
        <taxon>Pronocephalata</taxon>
        <taxon>Paramphistomoidea</taxon>
        <taxon>Paramphistomidae</taxon>
        <taxon>Calicophoron</taxon>
    </lineage>
</organism>
<evidence type="ECO:0000256" key="1">
    <source>
        <dbReference type="PROSITE-ProRule" id="PRU00235"/>
    </source>
</evidence>
<dbReference type="PRINTS" id="PR00633">
    <property type="entry name" value="RCCNDNSATION"/>
</dbReference>
<feature type="repeat" description="RCC1" evidence="1">
    <location>
        <begin position="20"/>
        <end position="71"/>
    </location>
</feature>
<dbReference type="PROSITE" id="PS00626">
    <property type="entry name" value="RCC1_2"/>
    <property type="match status" value="2"/>
</dbReference>
<proteinExistence type="predicted"/>
<dbReference type="AlphaFoldDB" id="A0AAV2SXY7"/>
<dbReference type="PANTHER" id="PTHR46849:SF1">
    <property type="entry name" value="RCC1 DOMAIN-CONTAINING PROTEIN 1"/>
    <property type="match status" value="1"/>
</dbReference>
<feature type="repeat" description="RCC1" evidence="1">
    <location>
        <begin position="72"/>
        <end position="140"/>
    </location>
</feature>
<dbReference type="PANTHER" id="PTHR46849">
    <property type="entry name" value="RCC1 DOMAIN-CONTAINING PROTEIN 1"/>
    <property type="match status" value="1"/>
</dbReference>
<dbReference type="InterPro" id="IPR052830">
    <property type="entry name" value="RCC1_domain-containing"/>
</dbReference>
<name>A0AAV2SXY7_CALDB</name>
<dbReference type="Pfam" id="PF00415">
    <property type="entry name" value="RCC1"/>
    <property type="match status" value="3"/>
</dbReference>
<reference evidence="2" key="1">
    <citation type="submission" date="2024-06" db="EMBL/GenBank/DDBJ databases">
        <authorList>
            <person name="Liu X."/>
            <person name="Lenzi L."/>
            <person name="Haldenby T S."/>
            <person name="Uol C."/>
        </authorList>
    </citation>
    <scope>NUCLEOTIDE SEQUENCE</scope>
</reference>
<dbReference type="EMBL" id="CAXLJL010000057">
    <property type="protein sequence ID" value="CAL5130043.1"/>
    <property type="molecule type" value="Genomic_DNA"/>
</dbReference>
<dbReference type="Gene3D" id="2.130.10.30">
    <property type="entry name" value="Regulator of chromosome condensation 1/beta-lactamase-inhibitor protein II"/>
    <property type="match status" value="1"/>
</dbReference>
<protein>
    <submittedName>
        <fullName evidence="2">Uncharacterized protein</fullName>
    </submittedName>
</protein>
<gene>
    <name evidence="2" type="ORF">CDAUBV1_LOCUS1486</name>
</gene>
<sequence length="199" mass="21432">MRVKAIACGLDFVLCLTPTGQVFSKGLGSRGQLGLGDLDDRERLTLIEALQVLTVVAVSAGNWHALCLTDTGDVYSWGWNEHGQLGHKSFSLRKKLGYPREALADSISVLASPKPVEIPEDERVIQISCGARHSACLTDHNHVYVFGWNGFGQLGVDPNGDAIDTPTLVNPGFGEKTRSITSVRCGTWSTTLVLENAIA</sequence>
<dbReference type="InterPro" id="IPR000408">
    <property type="entry name" value="Reg_chr_condens"/>
</dbReference>